<gene>
    <name evidence="1" type="ORF">MLD38_012415</name>
</gene>
<dbReference type="Proteomes" id="UP001057402">
    <property type="component" value="Chromosome 4"/>
</dbReference>
<accession>A0ACB9RAE9</accession>
<keyword evidence="2" id="KW-1185">Reference proteome</keyword>
<evidence type="ECO:0000313" key="2">
    <source>
        <dbReference type="Proteomes" id="UP001057402"/>
    </source>
</evidence>
<dbReference type="EMBL" id="CM042883">
    <property type="protein sequence ID" value="KAI4374418.1"/>
    <property type="molecule type" value="Genomic_DNA"/>
</dbReference>
<comment type="caution">
    <text evidence="1">The sequence shown here is derived from an EMBL/GenBank/DDBJ whole genome shotgun (WGS) entry which is preliminary data.</text>
</comment>
<evidence type="ECO:0000313" key="1">
    <source>
        <dbReference type="EMBL" id="KAI4374418.1"/>
    </source>
</evidence>
<organism evidence="1 2">
    <name type="scientific">Melastoma candidum</name>
    <dbReference type="NCBI Taxonomy" id="119954"/>
    <lineage>
        <taxon>Eukaryota</taxon>
        <taxon>Viridiplantae</taxon>
        <taxon>Streptophyta</taxon>
        <taxon>Embryophyta</taxon>
        <taxon>Tracheophyta</taxon>
        <taxon>Spermatophyta</taxon>
        <taxon>Magnoliopsida</taxon>
        <taxon>eudicotyledons</taxon>
        <taxon>Gunneridae</taxon>
        <taxon>Pentapetalae</taxon>
        <taxon>rosids</taxon>
        <taxon>malvids</taxon>
        <taxon>Myrtales</taxon>
        <taxon>Melastomataceae</taxon>
        <taxon>Melastomatoideae</taxon>
        <taxon>Melastomateae</taxon>
        <taxon>Melastoma</taxon>
    </lineage>
</organism>
<proteinExistence type="predicted"/>
<sequence length="464" mass="50859">MIMAFFRVLVLSSLVSLASGFGMVGVNYGQLGNDLPPPAESVRLVRTKLNAWHIKIYDANPGILAALNGTGLRVTIMVPNGVIDAISKDQSFADRWVRSNVRPFYPGTMIRHVLVGNEVISSTGKATWLNLVPAMYRMRRALVRNSMWKVMVGTTLSMDMLSSSYPPSSGSFRPDIVEPVMAPMLRFLRQTKSFLFLDVYPYFAWAADPTHIHLDYALFASDNITVVDPGTGLVYRNLFDQMVDAVIFASAKLGYPDVRIYIAETGWPNSGDYNQIGANINNAATYNRNAIKKFNAHPPIGTPARPGLSLPSFIFALYNENQKPGPGTERHFGLLYPDGSSIYDVDLSGKTSQSDYAKKPPPKPEPHKGKKIWCVAAKTREVDRAALEAALSYACSQGEGTCDAIQPGNPCFEGQPLAQIASYAFSSYWAKFSGVGATCRFDGVATQTTKDPSYGRCEFPSVTL</sequence>
<name>A0ACB9RAE9_9MYRT</name>
<protein>
    <submittedName>
        <fullName evidence="1">Uncharacterized protein</fullName>
    </submittedName>
</protein>
<reference evidence="2" key="1">
    <citation type="journal article" date="2023" name="Front. Plant Sci.">
        <title>Chromosomal-level genome assembly of Melastoma candidum provides insights into trichome evolution.</title>
        <authorList>
            <person name="Zhong Y."/>
            <person name="Wu W."/>
            <person name="Sun C."/>
            <person name="Zou P."/>
            <person name="Liu Y."/>
            <person name="Dai S."/>
            <person name="Zhou R."/>
        </authorList>
    </citation>
    <scope>NUCLEOTIDE SEQUENCE [LARGE SCALE GENOMIC DNA]</scope>
</reference>